<reference evidence="1 2" key="1">
    <citation type="journal article" date="2018" name="Front. Plant Sci.">
        <title>Red Clover (Trifolium pratense) and Zigzag Clover (T. medium) - A Picture of Genomic Similarities and Differences.</title>
        <authorList>
            <person name="Dluhosova J."/>
            <person name="Istvanek J."/>
            <person name="Nedelnik J."/>
            <person name="Repkova J."/>
        </authorList>
    </citation>
    <scope>NUCLEOTIDE SEQUENCE [LARGE SCALE GENOMIC DNA]</scope>
    <source>
        <strain evidence="2">cv. 10/8</strain>
        <tissue evidence="1">Leaf</tissue>
    </source>
</reference>
<evidence type="ECO:0000313" key="2">
    <source>
        <dbReference type="Proteomes" id="UP000265520"/>
    </source>
</evidence>
<name>A0A392SN24_9FABA</name>
<feature type="non-terminal residue" evidence="1">
    <location>
        <position position="1"/>
    </location>
</feature>
<protein>
    <submittedName>
        <fullName evidence="1">Uncharacterized protein</fullName>
    </submittedName>
</protein>
<dbReference type="EMBL" id="LXQA010398983">
    <property type="protein sequence ID" value="MCI49286.1"/>
    <property type="molecule type" value="Genomic_DNA"/>
</dbReference>
<comment type="caution">
    <text evidence="1">The sequence shown here is derived from an EMBL/GenBank/DDBJ whole genome shotgun (WGS) entry which is preliminary data.</text>
</comment>
<dbReference type="AlphaFoldDB" id="A0A392SN24"/>
<organism evidence="1 2">
    <name type="scientific">Trifolium medium</name>
    <dbReference type="NCBI Taxonomy" id="97028"/>
    <lineage>
        <taxon>Eukaryota</taxon>
        <taxon>Viridiplantae</taxon>
        <taxon>Streptophyta</taxon>
        <taxon>Embryophyta</taxon>
        <taxon>Tracheophyta</taxon>
        <taxon>Spermatophyta</taxon>
        <taxon>Magnoliopsida</taxon>
        <taxon>eudicotyledons</taxon>
        <taxon>Gunneridae</taxon>
        <taxon>Pentapetalae</taxon>
        <taxon>rosids</taxon>
        <taxon>fabids</taxon>
        <taxon>Fabales</taxon>
        <taxon>Fabaceae</taxon>
        <taxon>Papilionoideae</taxon>
        <taxon>50 kb inversion clade</taxon>
        <taxon>NPAAA clade</taxon>
        <taxon>Hologalegina</taxon>
        <taxon>IRL clade</taxon>
        <taxon>Trifolieae</taxon>
        <taxon>Trifolium</taxon>
    </lineage>
</organism>
<accession>A0A392SN24</accession>
<proteinExistence type="predicted"/>
<sequence length="35" mass="3873">NNSGRKAKHAKASTTYDEQLLCRGMRLNGPQVEQA</sequence>
<evidence type="ECO:0000313" key="1">
    <source>
        <dbReference type="EMBL" id="MCI49286.1"/>
    </source>
</evidence>
<dbReference type="Proteomes" id="UP000265520">
    <property type="component" value="Unassembled WGS sequence"/>
</dbReference>
<keyword evidence="2" id="KW-1185">Reference proteome</keyword>